<evidence type="ECO:0000313" key="3">
    <source>
        <dbReference type="Proteomes" id="UP001273166"/>
    </source>
</evidence>
<sequence>MRKEEGEQRRRMRRVVYLVVEDLVTVGWNEEYVGILKREREAKAELGRAGESQAKEGPEVPEKGEESSLVDAEPADGNGEREDGSGEEDGVDDDIIQQLMAAETSAAVEDEASKTRPSETPVPGEPDGIIDSDSDSDSAFESLVVAAAKVAQRRIAISSPAPAPALAPALASEPDPRQELEAAIINQNRKQNQALNHSTTSNNNNPRPPPWMPINPLQPLRLTPLASIPHLPYRQNWMVNVLAVVTSLGGVEPAHIAPSFRQRTARLADMSTAKRVHLSVFLDPEDFAPEVGRVLLLLGVKNHLFDGGSLRKYVSDRPRNGTSWWIQRPESLAWCRAEVERLRGWWEGNLMLEEGEG</sequence>
<reference evidence="2" key="2">
    <citation type="submission" date="2023-06" db="EMBL/GenBank/DDBJ databases">
        <authorList>
            <consortium name="Lawrence Berkeley National Laboratory"/>
            <person name="Mondo S.J."/>
            <person name="Hensen N."/>
            <person name="Bonometti L."/>
            <person name="Westerberg I."/>
            <person name="Brannstrom I.O."/>
            <person name="Guillou S."/>
            <person name="Cros-Aarteil S."/>
            <person name="Calhoun S."/>
            <person name="Haridas S."/>
            <person name="Kuo A."/>
            <person name="Pangilinan J."/>
            <person name="Riley R."/>
            <person name="Labutti K."/>
            <person name="Andreopoulos B."/>
            <person name="Lipzen A."/>
            <person name="Chen C."/>
            <person name="Yanf M."/>
            <person name="Daum C."/>
            <person name="Ng V."/>
            <person name="Clum A."/>
            <person name="Steindorff A."/>
            <person name="Ohm R."/>
            <person name="Martin F."/>
            <person name="Silar P."/>
            <person name="Natvig D."/>
            <person name="Lalanne C."/>
            <person name="Gautier V."/>
            <person name="Ament-Velasquez S.L."/>
            <person name="Kruys A."/>
            <person name="Hutchinson M.I."/>
            <person name="Powell A.J."/>
            <person name="Barry K."/>
            <person name="Miller A.N."/>
            <person name="Grigoriev I.V."/>
            <person name="Debuchy R."/>
            <person name="Gladieux P."/>
            <person name="Thoren M.H."/>
            <person name="Johannesson H."/>
        </authorList>
    </citation>
    <scope>NUCLEOTIDE SEQUENCE</scope>
    <source>
        <strain evidence="2">CBS 333.67</strain>
    </source>
</reference>
<protein>
    <submittedName>
        <fullName evidence="2">Uncharacterized protein</fullName>
    </submittedName>
</protein>
<gene>
    <name evidence="2" type="ORF">B0T15DRAFT_535659</name>
</gene>
<dbReference type="AlphaFoldDB" id="A0AAJ0GQA9"/>
<keyword evidence="3" id="KW-1185">Reference proteome</keyword>
<feature type="region of interest" description="Disordered" evidence="1">
    <location>
        <begin position="43"/>
        <end position="135"/>
    </location>
</feature>
<dbReference type="GeneID" id="87888337"/>
<dbReference type="Proteomes" id="UP001273166">
    <property type="component" value="Unassembled WGS sequence"/>
</dbReference>
<evidence type="ECO:0000256" key="1">
    <source>
        <dbReference type="SAM" id="MobiDB-lite"/>
    </source>
</evidence>
<dbReference type="RefSeq" id="XP_062719932.1">
    <property type="nucleotide sequence ID" value="XM_062869508.1"/>
</dbReference>
<feature type="compositionally biased region" description="Acidic residues" evidence="1">
    <location>
        <begin position="85"/>
        <end position="95"/>
    </location>
</feature>
<reference evidence="2" key="1">
    <citation type="journal article" date="2023" name="Mol. Phylogenet. Evol.">
        <title>Genome-scale phylogeny and comparative genomics of the fungal order Sordariales.</title>
        <authorList>
            <person name="Hensen N."/>
            <person name="Bonometti L."/>
            <person name="Westerberg I."/>
            <person name="Brannstrom I.O."/>
            <person name="Guillou S."/>
            <person name="Cros-Aarteil S."/>
            <person name="Calhoun S."/>
            <person name="Haridas S."/>
            <person name="Kuo A."/>
            <person name="Mondo S."/>
            <person name="Pangilinan J."/>
            <person name="Riley R."/>
            <person name="LaButti K."/>
            <person name="Andreopoulos B."/>
            <person name="Lipzen A."/>
            <person name="Chen C."/>
            <person name="Yan M."/>
            <person name="Daum C."/>
            <person name="Ng V."/>
            <person name="Clum A."/>
            <person name="Steindorff A."/>
            <person name="Ohm R.A."/>
            <person name="Martin F."/>
            <person name="Silar P."/>
            <person name="Natvig D.O."/>
            <person name="Lalanne C."/>
            <person name="Gautier V."/>
            <person name="Ament-Velasquez S.L."/>
            <person name="Kruys A."/>
            <person name="Hutchinson M.I."/>
            <person name="Powell A.J."/>
            <person name="Barry K."/>
            <person name="Miller A.N."/>
            <person name="Grigoriev I.V."/>
            <person name="Debuchy R."/>
            <person name="Gladieux P."/>
            <person name="Hiltunen Thoren M."/>
            <person name="Johannesson H."/>
        </authorList>
    </citation>
    <scope>NUCLEOTIDE SEQUENCE</scope>
    <source>
        <strain evidence="2">CBS 333.67</strain>
    </source>
</reference>
<feature type="compositionally biased region" description="Basic and acidic residues" evidence="1">
    <location>
        <begin position="43"/>
        <end position="66"/>
    </location>
</feature>
<evidence type="ECO:0000313" key="2">
    <source>
        <dbReference type="EMBL" id="KAK3304152.1"/>
    </source>
</evidence>
<proteinExistence type="predicted"/>
<organism evidence="2 3">
    <name type="scientific">Chaetomium strumarium</name>
    <dbReference type="NCBI Taxonomy" id="1170767"/>
    <lineage>
        <taxon>Eukaryota</taxon>
        <taxon>Fungi</taxon>
        <taxon>Dikarya</taxon>
        <taxon>Ascomycota</taxon>
        <taxon>Pezizomycotina</taxon>
        <taxon>Sordariomycetes</taxon>
        <taxon>Sordariomycetidae</taxon>
        <taxon>Sordariales</taxon>
        <taxon>Chaetomiaceae</taxon>
        <taxon>Chaetomium</taxon>
    </lineage>
</organism>
<name>A0AAJ0GQA9_9PEZI</name>
<dbReference type="EMBL" id="JAUDZG010000005">
    <property type="protein sequence ID" value="KAK3304152.1"/>
    <property type="molecule type" value="Genomic_DNA"/>
</dbReference>
<comment type="caution">
    <text evidence="2">The sequence shown here is derived from an EMBL/GenBank/DDBJ whole genome shotgun (WGS) entry which is preliminary data.</text>
</comment>
<accession>A0AAJ0GQA9</accession>